<dbReference type="GO" id="GO:0005524">
    <property type="term" value="F:ATP binding"/>
    <property type="evidence" value="ECO:0007669"/>
    <property type="project" value="InterPro"/>
</dbReference>
<protein>
    <recommendedName>
        <fullName evidence="2">serine--tRNA ligase</fullName>
        <ecNumber evidence="2">6.1.1.11</ecNumber>
    </recommendedName>
    <alternativeName>
        <fullName evidence="3">Seryl-tRNA synthetase</fullName>
    </alternativeName>
</protein>
<dbReference type="InterPro" id="IPR002314">
    <property type="entry name" value="aa-tRNA-synt_IIb"/>
</dbReference>
<dbReference type="FunFam" id="3.30.930.10:FF:000078">
    <property type="entry name" value="Seryl-tRNA synthetase"/>
    <property type="match status" value="1"/>
</dbReference>
<dbReference type="InterPro" id="IPR006195">
    <property type="entry name" value="aa-tRNA-synth_II"/>
</dbReference>
<dbReference type="EC" id="6.1.1.11" evidence="2"/>
<reference evidence="6" key="1">
    <citation type="submission" date="2021-06" db="EMBL/GenBank/DDBJ databases">
        <authorList>
            <person name="Hodson N. C."/>
            <person name="Mongue J. A."/>
            <person name="Jaron S. K."/>
        </authorList>
    </citation>
    <scope>NUCLEOTIDE SEQUENCE</scope>
</reference>
<feature type="region of interest" description="Disordered" evidence="4">
    <location>
        <begin position="1"/>
        <end position="25"/>
    </location>
</feature>
<dbReference type="AlphaFoldDB" id="A0A8J2P2K8"/>
<dbReference type="PIRSF" id="PIRSF001529">
    <property type="entry name" value="Ser-tRNA-synth_IIa"/>
    <property type="match status" value="1"/>
</dbReference>
<evidence type="ECO:0000259" key="5">
    <source>
        <dbReference type="PROSITE" id="PS50862"/>
    </source>
</evidence>
<dbReference type="OrthoDB" id="10264585at2759"/>
<accession>A0A8J2P2K8</accession>
<evidence type="ECO:0000256" key="3">
    <source>
        <dbReference type="ARBA" id="ARBA00031113"/>
    </source>
</evidence>
<dbReference type="GO" id="GO:0006434">
    <property type="term" value="P:seryl-tRNA aminoacylation"/>
    <property type="evidence" value="ECO:0007669"/>
    <property type="project" value="InterPro"/>
</dbReference>
<dbReference type="GO" id="GO:0004828">
    <property type="term" value="F:serine-tRNA ligase activity"/>
    <property type="evidence" value="ECO:0007669"/>
    <property type="project" value="UniProtKB-EC"/>
</dbReference>
<name>A0A8J2P2K8_9HEXA</name>
<dbReference type="InterPro" id="IPR002317">
    <property type="entry name" value="Ser-tRNA-ligase_type_1"/>
</dbReference>
<sequence>MSGIAEKYTSQSIIEGQSGPTNVPQPFGSFPAYQKIIDLYAKVSNHEDTSGELNELVLEALKIPNESHPKSRSCSDTEENVIHLEGEPRTDEVMEFSKFCKNKNLIRTDNLGNVAGHRGYFTKGPLSVLEQALIKLTVSQLQKRGFEIISVPDILFPHVIESCGMATKGDRNQVYFLDNDQDAQESCLSGTAEMAIGGFLQNSVFSVDQLPLKLAAVSRCFRAETSSLEEEGGLYRVHYFTKVEMFGVTASENGNESNELHEDFLRIQKELFQQYNLHYRVLEMPPSELGLSAHRKFDIEAWLPGKKMFGEISSCSNCTDFQSRRLNLRYQSPSGQLKFVHTVNGTACAIPRMLISLVETHQTPAGTVELPSKIEEFMVSPWSELVASNPNIEFNFLRTKAQQDRVTSEYV</sequence>
<evidence type="ECO:0000256" key="4">
    <source>
        <dbReference type="SAM" id="MobiDB-lite"/>
    </source>
</evidence>
<comment type="caution">
    <text evidence="6">The sequence shown here is derived from an EMBL/GenBank/DDBJ whole genome shotgun (WGS) entry which is preliminary data.</text>
</comment>
<dbReference type="PROSITE" id="PS50862">
    <property type="entry name" value="AA_TRNA_LIGASE_II"/>
    <property type="match status" value="1"/>
</dbReference>
<comment type="similarity">
    <text evidence="1">Belongs to the class-II aminoacyl-tRNA synthetase family. Type-1 seryl-tRNA synthetase subfamily.</text>
</comment>
<proteinExistence type="inferred from homology"/>
<evidence type="ECO:0000313" key="7">
    <source>
        <dbReference type="Proteomes" id="UP000708208"/>
    </source>
</evidence>
<gene>
    <name evidence="6" type="ORF">AFUS01_LOCUS24264</name>
</gene>
<organism evidence="6 7">
    <name type="scientific">Allacma fusca</name>
    <dbReference type="NCBI Taxonomy" id="39272"/>
    <lineage>
        <taxon>Eukaryota</taxon>
        <taxon>Metazoa</taxon>
        <taxon>Ecdysozoa</taxon>
        <taxon>Arthropoda</taxon>
        <taxon>Hexapoda</taxon>
        <taxon>Collembola</taxon>
        <taxon>Symphypleona</taxon>
        <taxon>Sminthuridae</taxon>
        <taxon>Allacma</taxon>
    </lineage>
</organism>
<dbReference type="Proteomes" id="UP000708208">
    <property type="component" value="Unassembled WGS sequence"/>
</dbReference>
<dbReference type="Pfam" id="PF00587">
    <property type="entry name" value="tRNA-synt_2b"/>
    <property type="match status" value="1"/>
</dbReference>
<feature type="domain" description="Aminoacyl-transfer RNA synthetases class-II family profile" evidence="5">
    <location>
        <begin position="129"/>
        <end position="371"/>
    </location>
</feature>
<feature type="compositionally biased region" description="Polar residues" evidence="4">
    <location>
        <begin position="8"/>
        <end position="24"/>
    </location>
</feature>
<dbReference type="EMBL" id="CAJVCH010300592">
    <property type="protein sequence ID" value="CAG7785651.1"/>
    <property type="molecule type" value="Genomic_DNA"/>
</dbReference>
<evidence type="ECO:0000256" key="1">
    <source>
        <dbReference type="ARBA" id="ARBA00010728"/>
    </source>
</evidence>
<evidence type="ECO:0000313" key="6">
    <source>
        <dbReference type="EMBL" id="CAG7785651.1"/>
    </source>
</evidence>
<dbReference type="PANTHER" id="PTHR11778">
    <property type="entry name" value="SERYL-TRNA SYNTHETASE"/>
    <property type="match status" value="1"/>
</dbReference>
<evidence type="ECO:0000256" key="2">
    <source>
        <dbReference type="ARBA" id="ARBA00012840"/>
    </source>
</evidence>
<keyword evidence="7" id="KW-1185">Reference proteome</keyword>